<feature type="region of interest" description="Disordered" evidence="3">
    <location>
        <begin position="103"/>
        <end position="444"/>
    </location>
</feature>
<dbReference type="PANTHER" id="PTHR31809:SF0">
    <property type="entry name" value="BUD13 HOMOLOG"/>
    <property type="match status" value="1"/>
</dbReference>
<gene>
    <name evidence="4" type="ORF">WH47_09241</name>
</gene>
<dbReference type="Proteomes" id="UP000053825">
    <property type="component" value="Unassembled WGS sequence"/>
</dbReference>
<evidence type="ECO:0000256" key="1">
    <source>
        <dbReference type="ARBA" id="ARBA00011069"/>
    </source>
</evidence>
<evidence type="ECO:0000313" key="4">
    <source>
        <dbReference type="EMBL" id="KOC67324.1"/>
    </source>
</evidence>
<dbReference type="STRING" id="597456.A0A0L7R8Z6"/>
<feature type="compositionally biased region" description="Basic residues" evidence="3">
    <location>
        <begin position="298"/>
        <end position="307"/>
    </location>
</feature>
<dbReference type="InterPro" id="IPR018609">
    <property type="entry name" value="Bud13"/>
</dbReference>
<dbReference type="OrthoDB" id="6022at2759"/>
<dbReference type="InterPro" id="IPR051112">
    <property type="entry name" value="CWC26_splicing_factor"/>
</dbReference>
<keyword evidence="5" id="KW-1185">Reference proteome</keyword>
<feature type="compositionally biased region" description="Basic residues" evidence="3">
    <location>
        <begin position="167"/>
        <end position="176"/>
    </location>
</feature>
<name>A0A0L7R8Z6_9HYME</name>
<feature type="compositionally biased region" description="Basic and acidic residues" evidence="3">
    <location>
        <begin position="397"/>
        <end position="434"/>
    </location>
</feature>
<proteinExistence type="inferred from homology"/>
<reference evidence="4 5" key="1">
    <citation type="submission" date="2015-07" db="EMBL/GenBank/DDBJ databases">
        <title>The genome of Habropoda laboriosa.</title>
        <authorList>
            <person name="Pan H."/>
            <person name="Kapheim K."/>
        </authorList>
    </citation>
    <scope>NUCLEOTIDE SEQUENCE [LARGE SCALE GENOMIC DNA]</scope>
    <source>
        <strain evidence="4">0110345459</strain>
    </source>
</reference>
<accession>A0A0L7R8Z6</accession>
<feature type="compositionally biased region" description="Basic residues" evidence="3">
    <location>
        <begin position="231"/>
        <end position="243"/>
    </location>
</feature>
<feature type="compositionally biased region" description="Basic and acidic residues" evidence="3">
    <location>
        <begin position="369"/>
        <end position="389"/>
    </location>
</feature>
<feature type="compositionally biased region" description="Polar residues" evidence="3">
    <location>
        <begin position="112"/>
        <end position="122"/>
    </location>
</feature>
<dbReference type="GO" id="GO:0000398">
    <property type="term" value="P:mRNA splicing, via spliceosome"/>
    <property type="evidence" value="ECO:0007669"/>
    <property type="project" value="TreeGrafter"/>
</dbReference>
<dbReference type="PANTHER" id="PTHR31809">
    <property type="entry name" value="BUD13 HOMOLOG"/>
    <property type="match status" value="1"/>
</dbReference>
<dbReference type="AlphaFoldDB" id="A0A0L7R8Z6"/>
<dbReference type="EMBL" id="KQ414628">
    <property type="protein sequence ID" value="KOC67324.1"/>
    <property type="molecule type" value="Genomic_DNA"/>
</dbReference>
<feature type="compositionally biased region" description="Basic and acidic residues" evidence="3">
    <location>
        <begin position="486"/>
        <end position="506"/>
    </location>
</feature>
<evidence type="ECO:0000256" key="2">
    <source>
        <dbReference type="ARBA" id="ARBA00014454"/>
    </source>
</evidence>
<organism evidence="4 5">
    <name type="scientific">Habropoda laboriosa</name>
    <dbReference type="NCBI Taxonomy" id="597456"/>
    <lineage>
        <taxon>Eukaryota</taxon>
        <taxon>Metazoa</taxon>
        <taxon>Ecdysozoa</taxon>
        <taxon>Arthropoda</taxon>
        <taxon>Hexapoda</taxon>
        <taxon>Insecta</taxon>
        <taxon>Pterygota</taxon>
        <taxon>Neoptera</taxon>
        <taxon>Endopterygota</taxon>
        <taxon>Hymenoptera</taxon>
        <taxon>Apocrita</taxon>
        <taxon>Aculeata</taxon>
        <taxon>Apoidea</taxon>
        <taxon>Anthophila</taxon>
        <taxon>Apidae</taxon>
        <taxon>Habropoda</taxon>
    </lineage>
</organism>
<dbReference type="GO" id="GO:0003723">
    <property type="term" value="F:RNA binding"/>
    <property type="evidence" value="ECO:0007669"/>
    <property type="project" value="TreeGrafter"/>
</dbReference>
<evidence type="ECO:0000256" key="3">
    <source>
        <dbReference type="SAM" id="MobiDB-lite"/>
    </source>
</evidence>
<protein>
    <recommendedName>
        <fullName evidence="2">BUD13 homolog</fullName>
    </recommendedName>
</protein>
<evidence type="ECO:0000313" key="5">
    <source>
        <dbReference type="Proteomes" id="UP000053825"/>
    </source>
</evidence>
<feature type="region of interest" description="Disordered" evidence="3">
    <location>
        <begin position="475"/>
        <end position="506"/>
    </location>
</feature>
<comment type="similarity">
    <text evidence="1">Belongs to the CWC26 family.</text>
</comment>
<dbReference type="Pfam" id="PF09736">
    <property type="entry name" value="Bud13"/>
    <property type="match status" value="1"/>
</dbReference>
<dbReference type="GO" id="GO:0070274">
    <property type="term" value="C:RES complex"/>
    <property type="evidence" value="ECO:0007669"/>
    <property type="project" value="TreeGrafter"/>
</dbReference>
<feature type="compositionally biased region" description="Basic and acidic residues" evidence="3">
    <location>
        <begin position="334"/>
        <end position="360"/>
    </location>
</feature>
<sequence>MEKKIVDQKEYLKKYLASGGTDDKKKKKKKKMKMGARTVKVIDDDIDLKNMRPLAENEFDIFIDVEDAPQIAGVVDERGPVDFTDKRRWKIIANEDDGDLTITSVEKENKQSKQVRNVSDKNLSLPRKQKKYSDDNLSPPRVSKKHRSETHKKKERDEDSDLSPPRLKSKKHNSKHKTPESDSDNDSSQEIDIPHHKNKKKPKRKEQVSDDSDLSPPRRTKNYDSDLSPPRKSKKHKSHKIKPKDKNDSDLSPPRKSRKDMDSDMSPLRKNRKDSDSDASPPRIRKDKNYDSDNSPPRKNKKHKHRRRDSDSDLSPHRRKTRHNDVGPLRQHKHRDEKVERSRSHKYSEKNSRPDRKYYDSDMSPPRKGNRDVDTNLSRYEGDDRDFYKSKTNKYTNKYDYDSKHQSHREDFSKSRHRDNDEEDNEKRMKKTLDGKTAGLQNAKALREETEAYKKREAEHFSKLSKDVTGVGQATIVRNTKTGKRRNLEQEAAEDREKQKRQAEMDEKYAKWGRGLKQVEDREERLKDDLYEMSKPLARYADDVDLDKRLREQDREGDPMLEYIKQKQIKQMVYLDKPAYEGSFMPNRFGVKPGHRWDGVDRSNGYEKRWFEAQNVKVARQEEAYKWSTSDM</sequence>
<dbReference type="GO" id="GO:0005684">
    <property type="term" value="C:U2-type spliceosomal complex"/>
    <property type="evidence" value="ECO:0007669"/>
    <property type="project" value="TreeGrafter"/>
</dbReference>
<feature type="compositionally biased region" description="Basic residues" evidence="3">
    <location>
        <begin position="142"/>
        <end position="154"/>
    </location>
</feature>